<organism evidence="1 2">
    <name type="scientific">Ancylostoma ceylanicum</name>
    <dbReference type="NCBI Taxonomy" id="53326"/>
    <lineage>
        <taxon>Eukaryota</taxon>
        <taxon>Metazoa</taxon>
        <taxon>Ecdysozoa</taxon>
        <taxon>Nematoda</taxon>
        <taxon>Chromadorea</taxon>
        <taxon>Rhabditida</taxon>
        <taxon>Rhabditina</taxon>
        <taxon>Rhabditomorpha</taxon>
        <taxon>Strongyloidea</taxon>
        <taxon>Ancylostomatidae</taxon>
        <taxon>Ancylostomatinae</taxon>
        <taxon>Ancylostoma</taxon>
    </lineage>
</organism>
<protein>
    <submittedName>
        <fullName evidence="1">Uncharacterized protein</fullName>
    </submittedName>
</protein>
<sequence>MPHKDAPNALRISGIERFIKRAHYIRLSRKFPAIFSLLFQINFSSLIQPTSLCYATKLSDRPSLHQLQVMLPVWREDSDPTRRRLARVVRPHIQQFSFIAKCKRRRKREHEDGD</sequence>
<proteinExistence type="predicted"/>
<dbReference type="AlphaFoldDB" id="A0A016T3E5"/>
<evidence type="ECO:0000313" key="2">
    <source>
        <dbReference type="Proteomes" id="UP000024635"/>
    </source>
</evidence>
<dbReference type="Proteomes" id="UP000024635">
    <property type="component" value="Unassembled WGS sequence"/>
</dbReference>
<evidence type="ECO:0000313" key="1">
    <source>
        <dbReference type="EMBL" id="EYB97513.1"/>
    </source>
</evidence>
<gene>
    <name evidence="1" type="primary">Acey_s0140.g2186</name>
    <name evidence="1" type="ORF">Y032_0140g2186</name>
</gene>
<reference evidence="2" key="1">
    <citation type="journal article" date="2015" name="Nat. Genet.">
        <title>The genome and transcriptome of the zoonotic hookworm Ancylostoma ceylanicum identify infection-specific gene families.</title>
        <authorList>
            <person name="Schwarz E.M."/>
            <person name="Hu Y."/>
            <person name="Antoshechkin I."/>
            <person name="Miller M.M."/>
            <person name="Sternberg P.W."/>
            <person name="Aroian R.V."/>
        </authorList>
    </citation>
    <scope>NUCLEOTIDE SEQUENCE</scope>
    <source>
        <strain evidence="2">HY135</strain>
    </source>
</reference>
<dbReference type="EMBL" id="JARK01001476">
    <property type="protein sequence ID" value="EYB97513.1"/>
    <property type="molecule type" value="Genomic_DNA"/>
</dbReference>
<accession>A0A016T3E5</accession>
<keyword evidence="2" id="KW-1185">Reference proteome</keyword>
<name>A0A016T3E5_9BILA</name>
<comment type="caution">
    <text evidence="1">The sequence shown here is derived from an EMBL/GenBank/DDBJ whole genome shotgun (WGS) entry which is preliminary data.</text>
</comment>